<evidence type="ECO:0000313" key="3">
    <source>
        <dbReference type="Proteomes" id="UP000265692"/>
    </source>
</evidence>
<organism evidence="2 3">
    <name type="scientific">Ureibacillus yapensis</name>
    <dbReference type="NCBI Taxonomy" id="2304605"/>
    <lineage>
        <taxon>Bacteria</taxon>
        <taxon>Bacillati</taxon>
        <taxon>Bacillota</taxon>
        <taxon>Bacilli</taxon>
        <taxon>Bacillales</taxon>
        <taxon>Caryophanaceae</taxon>
        <taxon>Ureibacillus</taxon>
    </lineage>
</organism>
<dbReference type="SUPFAM" id="SSF55785">
    <property type="entry name" value="PYP-like sensor domain (PAS domain)"/>
    <property type="match status" value="1"/>
</dbReference>
<dbReference type="AlphaFoldDB" id="A0A396S9J7"/>
<gene>
    <name evidence="2" type="ORF">D1B33_07745</name>
</gene>
<dbReference type="PROSITE" id="PS50112">
    <property type="entry name" value="PAS"/>
    <property type="match status" value="1"/>
</dbReference>
<name>A0A396S9J7_9BACL</name>
<comment type="caution">
    <text evidence="2">The sequence shown here is derived from an EMBL/GenBank/DDBJ whole genome shotgun (WGS) entry which is preliminary data.</text>
</comment>
<dbReference type="NCBIfam" id="TIGR00229">
    <property type="entry name" value="sensory_box"/>
    <property type="match status" value="1"/>
</dbReference>
<dbReference type="CDD" id="cd00130">
    <property type="entry name" value="PAS"/>
    <property type="match status" value="1"/>
</dbReference>
<accession>A0A396S9J7</accession>
<dbReference type="InterPro" id="IPR000014">
    <property type="entry name" value="PAS"/>
</dbReference>
<dbReference type="Pfam" id="PF08448">
    <property type="entry name" value="PAS_4"/>
    <property type="match status" value="1"/>
</dbReference>
<reference evidence="2 3" key="1">
    <citation type="submission" date="2018-08" db="EMBL/GenBank/DDBJ databases">
        <title>Lysinibacillus sp. YLB-03 draft genome sequence.</title>
        <authorList>
            <person name="Yu L."/>
        </authorList>
    </citation>
    <scope>NUCLEOTIDE SEQUENCE [LARGE SCALE GENOMIC DNA]</scope>
    <source>
        <strain evidence="2 3">YLB-03</strain>
    </source>
</reference>
<dbReference type="RefSeq" id="WP_118875820.1">
    <property type="nucleotide sequence ID" value="NZ_QWEI01000003.1"/>
</dbReference>
<dbReference type="InterPro" id="IPR035965">
    <property type="entry name" value="PAS-like_dom_sf"/>
</dbReference>
<dbReference type="EMBL" id="QWEI01000003">
    <property type="protein sequence ID" value="RHW37431.1"/>
    <property type="molecule type" value="Genomic_DNA"/>
</dbReference>
<sequence>MYRKYKCSKMQLSNSGNFRNNLLYVLDEDGFFIETKGATEKICGYSSFELLGTSVAQLLPMIEIPRISNYMNRVLQGESLEYQTRVVHKNNKKVDIFVKAMPLKKQGKVIGVYGKVNDFSRIKMNDKSLDRAKATIV</sequence>
<dbReference type="Gene3D" id="3.30.450.20">
    <property type="entry name" value="PAS domain"/>
    <property type="match status" value="1"/>
</dbReference>
<feature type="domain" description="PAS" evidence="1">
    <location>
        <begin position="23"/>
        <end position="78"/>
    </location>
</feature>
<proteinExistence type="predicted"/>
<evidence type="ECO:0000313" key="2">
    <source>
        <dbReference type="EMBL" id="RHW37431.1"/>
    </source>
</evidence>
<dbReference type="InterPro" id="IPR013656">
    <property type="entry name" value="PAS_4"/>
</dbReference>
<evidence type="ECO:0000259" key="1">
    <source>
        <dbReference type="PROSITE" id="PS50112"/>
    </source>
</evidence>
<dbReference type="Proteomes" id="UP000265692">
    <property type="component" value="Unassembled WGS sequence"/>
</dbReference>
<keyword evidence="3" id="KW-1185">Reference proteome</keyword>
<protein>
    <submittedName>
        <fullName evidence="2">PAS domain S-box protein</fullName>
    </submittedName>
</protein>
<dbReference type="OrthoDB" id="9759607at2"/>